<dbReference type="Proteomes" id="UP000325811">
    <property type="component" value="Plasmid pI"/>
</dbReference>
<keyword evidence="1" id="KW-0812">Transmembrane</keyword>
<dbReference type="AlphaFoldDB" id="A0A5Q4ZL46"/>
<geneLocation type="plasmid" evidence="2 3">
    <name>pI</name>
</geneLocation>
<proteinExistence type="predicted"/>
<keyword evidence="3" id="KW-1185">Reference proteome</keyword>
<dbReference type="KEGG" id="pdio:PDMSB3_0222.2"/>
<evidence type="ECO:0000313" key="3">
    <source>
        <dbReference type="Proteomes" id="UP000325811"/>
    </source>
</evidence>
<keyword evidence="1" id="KW-1133">Transmembrane helix</keyword>
<dbReference type="EMBL" id="LR699555">
    <property type="protein sequence ID" value="VVD31058.1"/>
    <property type="molecule type" value="Genomic_DNA"/>
</dbReference>
<keyword evidence="1" id="KW-0472">Membrane</keyword>
<keyword evidence="2" id="KW-0614">Plasmid</keyword>
<protein>
    <submittedName>
        <fullName evidence="2">Uncharacterized protein</fullName>
    </submittedName>
</protein>
<gene>
    <name evidence="2" type="ORF">PDMSB3_0222</name>
</gene>
<evidence type="ECO:0000313" key="2">
    <source>
        <dbReference type="EMBL" id="VVD31058.1"/>
    </source>
</evidence>
<accession>A0A5Q4ZL46</accession>
<dbReference type="PROSITE" id="PS51257">
    <property type="entry name" value="PROKAR_LIPOPROTEIN"/>
    <property type="match status" value="1"/>
</dbReference>
<name>A0A5Q4ZL46_9BURK</name>
<sequence>MKKRSLRGGWKIAVIVTAIAVCGCLLLAVLWTRSPQSGVPPADAPISGSVDKLDAQIGSPAEHPDIRQLDQMHLFAAVDEVLAALPKAPMAFNTPPPMNIDAAAAKVELRVGPRQSPAELVKSITAPGEVQVHEVQIANRMKASLFGDPEGLTITPLSPASQLVSRTTPSIWVWSVKPRKAGQYRVHVELEAEVKIDGEDTPRLIDVFDGTIAVTITGPQRVEHFAKDNWQWLWTALLVPAGGWWWKRREKKPEDTKPDDGPKIILPK</sequence>
<organism evidence="2 3">
    <name type="scientific">Paraburkholderia dioscoreae</name>
    <dbReference type="NCBI Taxonomy" id="2604047"/>
    <lineage>
        <taxon>Bacteria</taxon>
        <taxon>Pseudomonadati</taxon>
        <taxon>Pseudomonadota</taxon>
        <taxon>Betaproteobacteria</taxon>
        <taxon>Burkholderiales</taxon>
        <taxon>Burkholderiaceae</taxon>
        <taxon>Paraburkholderia</taxon>
    </lineage>
</organism>
<dbReference type="RefSeq" id="WP_165190030.1">
    <property type="nucleotide sequence ID" value="NZ_LR699555.1"/>
</dbReference>
<reference evidence="2 3" key="1">
    <citation type="submission" date="2019-08" db="EMBL/GenBank/DDBJ databases">
        <authorList>
            <person name="Herpell B J."/>
        </authorList>
    </citation>
    <scope>NUCLEOTIDE SEQUENCE [LARGE SCALE GENOMIC DNA]</scope>
    <source>
        <strain evidence="3">Msb3</strain>
        <plasmid evidence="2 3">pI</plasmid>
    </source>
</reference>
<evidence type="ECO:0000256" key="1">
    <source>
        <dbReference type="SAM" id="Phobius"/>
    </source>
</evidence>
<feature type="transmembrane region" description="Helical" evidence="1">
    <location>
        <begin position="12"/>
        <end position="31"/>
    </location>
</feature>